<keyword evidence="2" id="KW-1185">Reference proteome</keyword>
<proteinExistence type="predicted"/>
<dbReference type="Pfam" id="PF19749">
    <property type="entry name" value="DUF6236"/>
    <property type="match status" value="1"/>
</dbReference>
<protein>
    <submittedName>
        <fullName evidence="1">DUF6236 family protein</fullName>
    </submittedName>
</protein>
<sequence>MTPRGLMITQNIDVNASGFTFNGGIDAQNLRQYLLFWDHIVCPQSNLIHFGMGQDFEYLMNAGVAQYVSVNFYGATNIGSTFWRTLENKAFEQLLTDKNIEWSLASNIRTLGLNALKESKQEALCFSLIDALKVFTPDVPLPEILEFKQKRQNMLLELRDSIDELKDSICVSQNSLEALERKKRKVEKDITELNQLIDETKYPSISRCAVDVLTVEGVVGFTSAILTEIGIGNGYGLTLKGLSVMGGIGFSMMKCNRPVNLPSHLKQYAYIACAKQELI</sequence>
<dbReference type="Proteomes" id="UP001576708">
    <property type="component" value="Unassembled WGS sequence"/>
</dbReference>
<name>A0ABV4VIL8_9GAMM</name>
<comment type="caution">
    <text evidence="1">The sequence shown here is derived from an EMBL/GenBank/DDBJ whole genome shotgun (WGS) entry which is preliminary data.</text>
</comment>
<evidence type="ECO:0000313" key="1">
    <source>
        <dbReference type="EMBL" id="MFB2620097.1"/>
    </source>
</evidence>
<evidence type="ECO:0000313" key="2">
    <source>
        <dbReference type="Proteomes" id="UP001576708"/>
    </source>
</evidence>
<accession>A0ABV4VIL8</accession>
<reference evidence="1 2" key="1">
    <citation type="submission" date="2024-09" db="EMBL/GenBank/DDBJ databases">
        <authorList>
            <person name="Zhang Y."/>
        </authorList>
    </citation>
    <scope>NUCLEOTIDE SEQUENCE [LARGE SCALE GENOMIC DNA]</scope>
    <source>
        <strain evidence="1 2">ZJ318</strain>
    </source>
</reference>
<dbReference type="InterPro" id="IPR046203">
    <property type="entry name" value="DUF6236"/>
</dbReference>
<gene>
    <name evidence="1" type="ORF">ACE02W_09805</name>
</gene>
<organism evidence="1 2">
    <name type="scientific">Shewanella mangrovisoli</name>
    <dbReference type="NCBI Taxonomy" id="2864211"/>
    <lineage>
        <taxon>Bacteria</taxon>
        <taxon>Pseudomonadati</taxon>
        <taxon>Pseudomonadota</taxon>
        <taxon>Gammaproteobacteria</taxon>
        <taxon>Alteromonadales</taxon>
        <taxon>Shewanellaceae</taxon>
        <taxon>Shewanella</taxon>
    </lineage>
</organism>
<dbReference type="EMBL" id="JBHFGU010000003">
    <property type="protein sequence ID" value="MFB2620097.1"/>
    <property type="molecule type" value="Genomic_DNA"/>
</dbReference>
<dbReference type="RefSeq" id="WP_342201529.1">
    <property type="nucleotide sequence ID" value="NZ_JBCATE010000003.1"/>
</dbReference>